<comment type="caution">
    <text evidence="1">The sequence shown here is derived from an EMBL/GenBank/DDBJ whole genome shotgun (WGS) entry which is preliminary data.</text>
</comment>
<dbReference type="Proteomes" id="UP000663859">
    <property type="component" value="Unassembled WGS sequence"/>
</dbReference>
<accession>A0A8J2BNW5</accession>
<name>A0A8J2BNW5_9BACT</name>
<reference evidence="1" key="1">
    <citation type="submission" date="2021-02" db="EMBL/GenBank/DDBJ databases">
        <authorList>
            <person name="Cremers G."/>
            <person name="Picone N."/>
        </authorList>
    </citation>
    <scope>NUCLEOTIDE SEQUENCE</scope>
    <source>
        <strain evidence="1">PQ17</strain>
    </source>
</reference>
<dbReference type="EMBL" id="CAJNOB010000045">
    <property type="protein sequence ID" value="CAF0702628.1"/>
    <property type="molecule type" value="Genomic_DNA"/>
</dbReference>
<evidence type="ECO:0000313" key="2">
    <source>
        <dbReference type="Proteomes" id="UP000663859"/>
    </source>
</evidence>
<evidence type="ECO:0000313" key="1">
    <source>
        <dbReference type="EMBL" id="CAF0702628.1"/>
    </source>
</evidence>
<organism evidence="1 2">
    <name type="scientific">Candidatus Methylacidithermus pantelleriae</name>
    <dbReference type="NCBI Taxonomy" id="2744239"/>
    <lineage>
        <taxon>Bacteria</taxon>
        <taxon>Pseudomonadati</taxon>
        <taxon>Verrucomicrobiota</taxon>
        <taxon>Methylacidiphilae</taxon>
        <taxon>Methylacidiphilales</taxon>
        <taxon>Methylacidiphilaceae</taxon>
        <taxon>Candidatus Methylacidithermus</taxon>
    </lineage>
</organism>
<gene>
    <name evidence="1" type="ORF">MPNT_50138</name>
</gene>
<proteinExistence type="predicted"/>
<dbReference type="AlphaFoldDB" id="A0A8J2BNW5"/>
<keyword evidence="2" id="KW-1185">Reference proteome</keyword>
<sequence length="135" mass="14680">MKPKNGFAKEDLVFGAKRKAMQEAPGRGRVKKRLLIVVTANPATSGRPAEALRVAAGLAAEEKLSVSVALEGPAQACLEPPRGCWQDEELLLRSLEILKEWGVPVETQKVDREEFDLVVVFGETSLSPQPLLFAS</sequence>
<protein>
    <submittedName>
        <fullName evidence="1">Uncharacterized protein</fullName>
    </submittedName>
</protein>